<keyword evidence="9" id="KW-1185">Reference proteome</keyword>
<comment type="subcellular location">
    <subcellularLocation>
        <location evidence="1">Membrane</location>
        <topology evidence="1">Multi-pass membrane protein</topology>
    </subcellularLocation>
</comment>
<accession>A0ABR6RG67</accession>
<evidence type="ECO:0000256" key="6">
    <source>
        <dbReference type="SAM" id="Phobius"/>
    </source>
</evidence>
<name>A0ABR6RG67_9BURK</name>
<evidence type="ECO:0000313" key="8">
    <source>
        <dbReference type="EMBL" id="MBB6578155.1"/>
    </source>
</evidence>
<evidence type="ECO:0000256" key="1">
    <source>
        <dbReference type="ARBA" id="ARBA00004141"/>
    </source>
</evidence>
<dbReference type="EMBL" id="JACHKZ010000012">
    <property type="protein sequence ID" value="MBB6578155.1"/>
    <property type="molecule type" value="Genomic_DNA"/>
</dbReference>
<dbReference type="Proteomes" id="UP000562492">
    <property type="component" value="Unassembled WGS sequence"/>
</dbReference>
<dbReference type="PANTHER" id="PTHR32322">
    <property type="entry name" value="INNER MEMBRANE TRANSPORTER"/>
    <property type="match status" value="1"/>
</dbReference>
<evidence type="ECO:0000313" key="9">
    <source>
        <dbReference type="Proteomes" id="UP000562492"/>
    </source>
</evidence>
<evidence type="ECO:0000259" key="7">
    <source>
        <dbReference type="Pfam" id="PF00892"/>
    </source>
</evidence>
<feature type="transmembrane region" description="Helical" evidence="6">
    <location>
        <begin position="149"/>
        <end position="167"/>
    </location>
</feature>
<dbReference type="SUPFAM" id="SSF103481">
    <property type="entry name" value="Multidrug resistance efflux transporter EmrE"/>
    <property type="match status" value="2"/>
</dbReference>
<feature type="transmembrane region" description="Helical" evidence="6">
    <location>
        <begin position="95"/>
        <end position="113"/>
    </location>
</feature>
<sequence length="305" mass="31668">MQNSLGQRVLPSVAVLASVSSLCLGTSFAKHLFPVVGAQGTTALRVGFSALLLLAIWRPWRFGPSRANLRQIAIFGAVLGLMNLLFYMAIKRLPFGVTVAIEFIGPLSVAVLTSRRWLDFVWLGLAATGLFMLLILPMLGVQVGHLDPLGLLYASIAAACWAGYIVLGKRAGHMHGGMVVSLGLLAAAFVVVPFGIAEAGAKLLSPSILLYGLAVAAVSSAIPYSLEMFALKRLSPGTFSTMLATEPAIAAIAGTLVLAEHLSLVQWSAIGTIMVAAMGSALTSRPAPAVAPAPQKAAGDAQALV</sequence>
<feature type="transmembrane region" description="Helical" evidence="6">
    <location>
        <begin position="179"/>
        <end position="196"/>
    </location>
</feature>
<gene>
    <name evidence="8" type="ORF">HNP33_002235</name>
</gene>
<evidence type="ECO:0000256" key="3">
    <source>
        <dbReference type="ARBA" id="ARBA00022692"/>
    </source>
</evidence>
<comment type="caution">
    <text evidence="8">The sequence shown here is derived from an EMBL/GenBank/DDBJ whole genome shotgun (WGS) entry which is preliminary data.</text>
</comment>
<comment type="similarity">
    <text evidence="2">Belongs to the EamA transporter family.</text>
</comment>
<keyword evidence="4 6" id="KW-1133">Transmembrane helix</keyword>
<dbReference type="PANTHER" id="PTHR32322:SF2">
    <property type="entry name" value="EAMA DOMAIN-CONTAINING PROTEIN"/>
    <property type="match status" value="1"/>
</dbReference>
<dbReference type="RefSeq" id="WP_184708463.1">
    <property type="nucleotide sequence ID" value="NZ_JACHKZ010000012.1"/>
</dbReference>
<evidence type="ECO:0000256" key="2">
    <source>
        <dbReference type="ARBA" id="ARBA00007362"/>
    </source>
</evidence>
<keyword evidence="3 6" id="KW-0812">Transmembrane</keyword>
<proteinExistence type="inferred from homology"/>
<feature type="domain" description="EamA" evidence="7">
    <location>
        <begin position="149"/>
        <end position="278"/>
    </location>
</feature>
<dbReference type="InterPro" id="IPR050638">
    <property type="entry name" value="AA-Vitamin_Transporters"/>
</dbReference>
<protein>
    <submittedName>
        <fullName evidence="8">Inner membrane transporter RhtA</fullName>
    </submittedName>
</protein>
<feature type="transmembrane region" description="Helical" evidence="6">
    <location>
        <begin position="208"/>
        <end position="226"/>
    </location>
</feature>
<organism evidence="8 9">
    <name type="scientific">Comamonas odontotermitis</name>
    <dbReference type="NCBI Taxonomy" id="379895"/>
    <lineage>
        <taxon>Bacteria</taxon>
        <taxon>Pseudomonadati</taxon>
        <taxon>Pseudomonadota</taxon>
        <taxon>Betaproteobacteria</taxon>
        <taxon>Burkholderiales</taxon>
        <taxon>Comamonadaceae</taxon>
        <taxon>Comamonas</taxon>
    </lineage>
</organism>
<keyword evidence="5 6" id="KW-0472">Membrane</keyword>
<reference evidence="8 9" key="1">
    <citation type="submission" date="2020-08" db="EMBL/GenBank/DDBJ databases">
        <title>Functional genomics of gut bacteria from endangered species of beetles.</title>
        <authorList>
            <person name="Carlos-Shanley C."/>
        </authorList>
    </citation>
    <scope>NUCLEOTIDE SEQUENCE [LARGE SCALE GENOMIC DNA]</scope>
    <source>
        <strain evidence="8 9">S00124</strain>
    </source>
</reference>
<dbReference type="InterPro" id="IPR000620">
    <property type="entry name" value="EamA_dom"/>
</dbReference>
<feature type="transmembrane region" description="Helical" evidence="6">
    <location>
        <begin position="120"/>
        <end position="143"/>
    </location>
</feature>
<evidence type="ECO:0000256" key="4">
    <source>
        <dbReference type="ARBA" id="ARBA00022989"/>
    </source>
</evidence>
<feature type="transmembrane region" description="Helical" evidence="6">
    <location>
        <begin position="69"/>
        <end position="89"/>
    </location>
</feature>
<evidence type="ECO:0000256" key="5">
    <source>
        <dbReference type="ARBA" id="ARBA00023136"/>
    </source>
</evidence>
<dbReference type="InterPro" id="IPR037185">
    <property type="entry name" value="EmrE-like"/>
</dbReference>
<dbReference type="Pfam" id="PF00892">
    <property type="entry name" value="EamA"/>
    <property type="match status" value="1"/>
</dbReference>
<feature type="transmembrane region" description="Helical" evidence="6">
    <location>
        <begin position="39"/>
        <end position="57"/>
    </location>
</feature>